<evidence type="ECO:0000313" key="1">
    <source>
        <dbReference type="EMBL" id="MPC60161.1"/>
    </source>
</evidence>
<organism evidence="1 2">
    <name type="scientific">Portunus trituberculatus</name>
    <name type="common">Swimming crab</name>
    <name type="synonym">Neptunus trituberculatus</name>
    <dbReference type="NCBI Taxonomy" id="210409"/>
    <lineage>
        <taxon>Eukaryota</taxon>
        <taxon>Metazoa</taxon>
        <taxon>Ecdysozoa</taxon>
        <taxon>Arthropoda</taxon>
        <taxon>Crustacea</taxon>
        <taxon>Multicrustacea</taxon>
        <taxon>Malacostraca</taxon>
        <taxon>Eumalacostraca</taxon>
        <taxon>Eucarida</taxon>
        <taxon>Decapoda</taxon>
        <taxon>Pleocyemata</taxon>
        <taxon>Brachyura</taxon>
        <taxon>Eubrachyura</taxon>
        <taxon>Portunoidea</taxon>
        <taxon>Portunidae</taxon>
        <taxon>Portuninae</taxon>
        <taxon>Portunus</taxon>
    </lineage>
</organism>
<dbReference type="Proteomes" id="UP000324222">
    <property type="component" value="Unassembled WGS sequence"/>
</dbReference>
<reference evidence="1 2" key="1">
    <citation type="submission" date="2019-05" db="EMBL/GenBank/DDBJ databases">
        <title>Another draft genome of Portunus trituberculatus and its Hox gene families provides insights of decapod evolution.</title>
        <authorList>
            <person name="Jeong J.-H."/>
            <person name="Song I."/>
            <person name="Kim S."/>
            <person name="Choi T."/>
            <person name="Kim D."/>
            <person name="Ryu S."/>
            <person name="Kim W."/>
        </authorList>
    </citation>
    <scope>NUCLEOTIDE SEQUENCE [LARGE SCALE GENOMIC DNA]</scope>
    <source>
        <tissue evidence="1">Muscle</tissue>
    </source>
</reference>
<proteinExistence type="predicted"/>
<sequence length="60" mass="6860">MEQCSAFSYILHVPPFTYDVKAWFLHFEAVHLHLHPSEVYTHCTLNQGSNPNRQGSSKSA</sequence>
<evidence type="ECO:0000313" key="2">
    <source>
        <dbReference type="Proteomes" id="UP000324222"/>
    </source>
</evidence>
<gene>
    <name evidence="1" type="ORF">E2C01_054199</name>
</gene>
<dbReference type="EMBL" id="VSRR010017242">
    <property type="protein sequence ID" value="MPC60161.1"/>
    <property type="molecule type" value="Genomic_DNA"/>
</dbReference>
<comment type="caution">
    <text evidence="1">The sequence shown here is derived from an EMBL/GenBank/DDBJ whole genome shotgun (WGS) entry which is preliminary data.</text>
</comment>
<accession>A0A5B7GJ94</accession>
<name>A0A5B7GJ94_PORTR</name>
<dbReference type="AlphaFoldDB" id="A0A5B7GJ94"/>
<keyword evidence="2" id="KW-1185">Reference proteome</keyword>
<protein>
    <submittedName>
        <fullName evidence="1">Uncharacterized protein</fullName>
    </submittedName>
</protein>